<dbReference type="EMBL" id="PXYV01000007">
    <property type="protein sequence ID" value="PSR23239.1"/>
    <property type="molecule type" value="Genomic_DNA"/>
</dbReference>
<evidence type="ECO:0000256" key="3">
    <source>
        <dbReference type="ARBA" id="ARBA00004997"/>
    </source>
</evidence>
<evidence type="ECO:0000256" key="16">
    <source>
        <dbReference type="ARBA" id="ARBA00023317"/>
    </source>
</evidence>
<dbReference type="InterPro" id="IPR015795">
    <property type="entry name" value="Pyrv_Knase_C"/>
</dbReference>
<dbReference type="InterPro" id="IPR008279">
    <property type="entry name" value="PEP-util_enz_mobile_dom"/>
</dbReference>
<dbReference type="AlphaFoldDB" id="A0A2T2WLX5"/>
<dbReference type="PANTHER" id="PTHR11817">
    <property type="entry name" value="PYRUVATE KINASE"/>
    <property type="match status" value="1"/>
</dbReference>
<evidence type="ECO:0000256" key="17">
    <source>
        <dbReference type="NCBIfam" id="TIGR01064"/>
    </source>
</evidence>
<evidence type="ECO:0000259" key="19">
    <source>
        <dbReference type="Pfam" id="PF00224"/>
    </source>
</evidence>
<dbReference type="Pfam" id="PF00224">
    <property type="entry name" value="PK"/>
    <property type="match status" value="1"/>
</dbReference>
<dbReference type="InterPro" id="IPR036918">
    <property type="entry name" value="Pyrv_Knase_C_sf"/>
</dbReference>
<comment type="cofactor">
    <cofactor evidence="2">
        <name>K(+)</name>
        <dbReference type="ChEBI" id="CHEBI:29103"/>
    </cofactor>
</comment>
<evidence type="ECO:0000256" key="8">
    <source>
        <dbReference type="ARBA" id="ARBA00022679"/>
    </source>
</evidence>
<organism evidence="22 23">
    <name type="scientific">Sulfobacillus acidophilus</name>
    <dbReference type="NCBI Taxonomy" id="53633"/>
    <lineage>
        <taxon>Bacteria</taxon>
        <taxon>Bacillati</taxon>
        <taxon>Bacillota</taxon>
        <taxon>Clostridia</taxon>
        <taxon>Eubacteriales</taxon>
        <taxon>Clostridiales Family XVII. Incertae Sedis</taxon>
        <taxon>Sulfobacillus</taxon>
    </lineage>
</organism>
<dbReference type="PRINTS" id="PR01050">
    <property type="entry name" value="PYRUVTKNASE"/>
</dbReference>
<keyword evidence="14" id="KW-0630">Potassium</keyword>
<evidence type="ECO:0000313" key="23">
    <source>
        <dbReference type="Proteomes" id="UP000241848"/>
    </source>
</evidence>
<dbReference type="InterPro" id="IPR015793">
    <property type="entry name" value="Pyrv_Knase_brl"/>
</dbReference>
<dbReference type="Pfam" id="PF00391">
    <property type="entry name" value="PEP-utilizers"/>
    <property type="match status" value="1"/>
</dbReference>
<dbReference type="NCBIfam" id="NF004491">
    <property type="entry name" value="PRK05826.1"/>
    <property type="match status" value="1"/>
</dbReference>
<evidence type="ECO:0000256" key="5">
    <source>
        <dbReference type="ARBA" id="ARBA00008663"/>
    </source>
</evidence>
<proteinExistence type="inferred from homology"/>
<name>A0A2T2WLX5_9FIRM</name>
<dbReference type="Gene3D" id="3.40.1380.20">
    <property type="entry name" value="Pyruvate kinase, C-terminal domain"/>
    <property type="match status" value="1"/>
</dbReference>
<comment type="pathway">
    <text evidence="3 18">Carbohydrate degradation; glycolysis; pyruvate from D-glyceraldehyde 3-phosphate: step 5/5.</text>
</comment>
<keyword evidence="13 18" id="KW-0460">Magnesium</keyword>
<dbReference type="SUPFAM" id="SSF50800">
    <property type="entry name" value="PK beta-barrel domain-like"/>
    <property type="match status" value="1"/>
</dbReference>
<dbReference type="GO" id="GO:0016301">
    <property type="term" value="F:kinase activity"/>
    <property type="evidence" value="ECO:0007669"/>
    <property type="project" value="UniProtKB-KW"/>
</dbReference>
<keyword evidence="11 18" id="KW-0418">Kinase</keyword>
<dbReference type="SUPFAM" id="SSF51621">
    <property type="entry name" value="Phosphoenolpyruvate/pyruvate domain"/>
    <property type="match status" value="1"/>
</dbReference>
<dbReference type="InterPro" id="IPR015813">
    <property type="entry name" value="Pyrv/PenolPyrv_kinase-like_dom"/>
</dbReference>
<dbReference type="SUPFAM" id="SSF52009">
    <property type="entry name" value="Phosphohistidine domain"/>
    <property type="match status" value="1"/>
</dbReference>
<evidence type="ECO:0000256" key="1">
    <source>
        <dbReference type="ARBA" id="ARBA00001946"/>
    </source>
</evidence>
<dbReference type="UniPathway" id="UPA00109">
    <property type="reaction ID" value="UER00188"/>
</dbReference>
<evidence type="ECO:0000256" key="14">
    <source>
        <dbReference type="ARBA" id="ARBA00022958"/>
    </source>
</evidence>
<dbReference type="GO" id="GO:0005524">
    <property type="term" value="F:ATP binding"/>
    <property type="evidence" value="ECO:0007669"/>
    <property type="project" value="UniProtKB-KW"/>
</dbReference>
<dbReference type="GO" id="GO:0004743">
    <property type="term" value="F:pyruvate kinase activity"/>
    <property type="evidence" value="ECO:0007669"/>
    <property type="project" value="UniProtKB-UniRule"/>
</dbReference>
<evidence type="ECO:0000256" key="2">
    <source>
        <dbReference type="ARBA" id="ARBA00001958"/>
    </source>
</evidence>
<evidence type="ECO:0000256" key="10">
    <source>
        <dbReference type="ARBA" id="ARBA00022741"/>
    </source>
</evidence>
<reference evidence="22 23" key="1">
    <citation type="journal article" date="2014" name="BMC Genomics">
        <title>Comparison of environmental and isolate Sulfobacillus genomes reveals diverse carbon, sulfur, nitrogen, and hydrogen metabolisms.</title>
        <authorList>
            <person name="Justice N.B."/>
            <person name="Norman A."/>
            <person name="Brown C.T."/>
            <person name="Singh A."/>
            <person name="Thomas B.C."/>
            <person name="Banfield J.F."/>
        </authorList>
    </citation>
    <scope>NUCLEOTIDE SEQUENCE [LARGE SCALE GENOMIC DNA]</scope>
    <source>
        <strain evidence="22">AMDSBA3</strain>
    </source>
</reference>
<comment type="similarity">
    <text evidence="5 18">Belongs to the pyruvate kinase family.</text>
</comment>
<keyword evidence="12" id="KW-0067">ATP-binding</keyword>
<evidence type="ECO:0000256" key="13">
    <source>
        <dbReference type="ARBA" id="ARBA00022842"/>
    </source>
</evidence>
<keyword evidence="8 18" id="KW-0808">Transferase</keyword>
<dbReference type="GO" id="GO:0030955">
    <property type="term" value="F:potassium ion binding"/>
    <property type="evidence" value="ECO:0007669"/>
    <property type="project" value="UniProtKB-UniRule"/>
</dbReference>
<comment type="cofactor">
    <cofactor evidence="1">
        <name>Mg(2+)</name>
        <dbReference type="ChEBI" id="CHEBI:18420"/>
    </cofactor>
</comment>
<dbReference type="InterPro" id="IPR015806">
    <property type="entry name" value="Pyrv_Knase_insert_dom_sf"/>
</dbReference>
<dbReference type="Proteomes" id="UP000241848">
    <property type="component" value="Unassembled WGS sequence"/>
</dbReference>
<evidence type="ECO:0000256" key="9">
    <source>
        <dbReference type="ARBA" id="ARBA00022723"/>
    </source>
</evidence>
<keyword evidence="16 22" id="KW-0670">Pyruvate</keyword>
<dbReference type="EC" id="2.7.1.40" evidence="6 17"/>
<keyword evidence="10" id="KW-0547">Nucleotide-binding</keyword>
<dbReference type="InterPro" id="IPR036637">
    <property type="entry name" value="Phosphohistidine_dom_sf"/>
</dbReference>
<dbReference type="InterPro" id="IPR011037">
    <property type="entry name" value="Pyrv_Knase-like_insert_dom_sf"/>
</dbReference>
<evidence type="ECO:0000256" key="7">
    <source>
        <dbReference type="ARBA" id="ARBA00018587"/>
    </source>
</evidence>
<dbReference type="GO" id="GO:0000287">
    <property type="term" value="F:magnesium ion binding"/>
    <property type="evidence" value="ECO:0007669"/>
    <property type="project" value="UniProtKB-UniRule"/>
</dbReference>
<accession>A0A2T2WLX5</accession>
<comment type="catalytic activity">
    <reaction evidence="18">
        <text>pyruvate + ATP = phosphoenolpyruvate + ADP + H(+)</text>
        <dbReference type="Rhea" id="RHEA:18157"/>
        <dbReference type="ChEBI" id="CHEBI:15361"/>
        <dbReference type="ChEBI" id="CHEBI:15378"/>
        <dbReference type="ChEBI" id="CHEBI:30616"/>
        <dbReference type="ChEBI" id="CHEBI:58702"/>
        <dbReference type="ChEBI" id="CHEBI:456216"/>
        <dbReference type="EC" id="2.7.1.40"/>
    </reaction>
</comment>
<evidence type="ECO:0000256" key="12">
    <source>
        <dbReference type="ARBA" id="ARBA00022840"/>
    </source>
</evidence>
<keyword evidence="15 18" id="KW-0324">Glycolysis</keyword>
<dbReference type="SUPFAM" id="SSF52935">
    <property type="entry name" value="PK C-terminal domain-like"/>
    <property type="match status" value="1"/>
</dbReference>
<dbReference type="Pfam" id="PF02887">
    <property type="entry name" value="PK_C"/>
    <property type="match status" value="1"/>
</dbReference>
<comment type="caution">
    <text evidence="22">The sequence shown here is derived from an EMBL/GenBank/DDBJ whole genome shotgun (WGS) entry which is preliminary data.</text>
</comment>
<evidence type="ECO:0000256" key="18">
    <source>
        <dbReference type="RuleBase" id="RU000504"/>
    </source>
</evidence>
<feature type="domain" description="Pyruvate kinase C-terminal" evidence="21">
    <location>
        <begin position="348"/>
        <end position="461"/>
    </location>
</feature>
<evidence type="ECO:0000259" key="21">
    <source>
        <dbReference type="Pfam" id="PF02887"/>
    </source>
</evidence>
<dbReference type="Gene3D" id="3.50.30.10">
    <property type="entry name" value="Phosphohistidine domain"/>
    <property type="match status" value="1"/>
</dbReference>
<evidence type="ECO:0000256" key="15">
    <source>
        <dbReference type="ARBA" id="ARBA00023152"/>
    </source>
</evidence>
<evidence type="ECO:0000259" key="20">
    <source>
        <dbReference type="Pfam" id="PF00391"/>
    </source>
</evidence>
<dbReference type="Gene3D" id="3.20.20.60">
    <property type="entry name" value="Phosphoenolpyruvate-binding domains"/>
    <property type="match status" value="1"/>
</dbReference>
<comment type="similarity">
    <text evidence="4">In the C-terminal section; belongs to the PEP-utilizing enzyme family.</text>
</comment>
<dbReference type="NCBIfam" id="NF004978">
    <property type="entry name" value="PRK06354.1"/>
    <property type="match status" value="1"/>
</dbReference>
<dbReference type="InterPro" id="IPR040442">
    <property type="entry name" value="Pyrv_kinase-like_dom_sf"/>
</dbReference>
<feature type="domain" description="PEP-utilising enzyme mobile" evidence="20">
    <location>
        <begin position="499"/>
        <end position="567"/>
    </location>
</feature>
<dbReference type="NCBIfam" id="TIGR01064">
    <property type="entry name" value="pyruv_kin"/>
    <property type="match status" value="1"/>
</dbReference>
<evidence type="ECO:0000313" key="22">
    <source>
        <dbReference type="EMBL" id="PSR23239.1"/>
    </source>
</evidence>
<feature type="domain" description="Pyruvate kinase barrel" evidence="19">
    <location>
        <begin position="1"/>
        <end position="318"/>
    </location>
</feature>
<gene>
    <name evidence="22" type="primary">pyk</name>
    <name evidence="22" type="ORF">C7B45_03860</name>
</gene>
<evidence type="ECO:0000256" key="4">
    <source>
        <dbReference type="ARBA" id="ARBA00006237"/>
    </source>
</evidence>
<protein>
    <recommendedName>
        <fullName evidence="7 17">Pyruvate kinase</fullName>
        <ecNumber evidence="6 17">2.7.1.40</ecNumber>
    </recommendedName>
</protein>
<dbReference type="InterPro" id="IPR001697">
    <property type="entry name" value="Pyr_Knase"/>
</dbReference>
<evidence type="ECO:0000256" key="6">
    <source>
        <dbReference type="ARBA" id="ARBA00012142"/>
    </source>
</evidence>
<dbReference type="Gene3D" id="2.40.33.10">
    <property type="entry name" value="PK beta-barrel domain-like"/>
    <property type="match status" value="1"/>
</dbReference>
<evidence type="ECO:0000256" key="11">
    <source>
        <dbReference type="ARBA" id="ARBA00022777"/>
    </source>
</evidence>
<sequence length="577" mass="60986">MRKTKIVVTLGPASTAPDVFRRLVDSGLDVARINLSHGAVDHHREVIRMIRRVEQEAGRPVGIMLDTAGPEVRLRTRTPQGLMLEPDATLSLGAGPDADLVPSIAGFEELLEKGHRLVIGDGNLVLEVVQEGKPARVRVLQGGRMPDNKKVTSPGQAWALPVLTQEDVEALQMGIEEGIDWVAASFIRQPDDVVEVRRQVESWGGADIPIMAKIETKLAMENLDTIVRLSDGLMVARGDLGVEYPPEDVPWLQKKIIDAANAAGKPVVTATQMLESMIRANRPTRAEVTDIAHAVLEGSDAVMLSEETAVGDYPVEAVTVMARTAVASEAHPWDGDGTGHYGSDTVTDAVCHAALTAAEDLKARLIVTATESGHTAQSMAAHRPHVPILAVTPYERVARRLTLVWGLNTQIMNTHTTLEGMVDESVAIAVKLGWATVGDRLIVTAGAPVGKAGSTNVLRVVTVGEVLLRGQGLGPEGEVHGLVAIVTDLNAAKPEDVADKVLVVPNTDAEWTPLMEKARAIVVEAGGLTSHAAIIGISLGIPTIIGVTDATTLLANGQPVAVDAVAGAVLQGRTAGQ</sequence>
<keyword evidence="9" id="KW-0479">Metal-binding</keyword>